<evidence type="ECO:0000259" key="2">
    <source>
        <dbReference type="SMART" id="SM00822"/>
    </source>
</evidence>
<dbReference type="Proteomes" id="UP000235897">
    <property type="component" value="Unassembled WGS sequence"/>
</dbReference>
<comment type="similarity">
    <text evidence="1">Belongs to the short-chain dehydrogenases/reductases (SDR) family.</text>
</comment>
<dbReference type="EMBL" id="POUW01000010">
    <property type="protein sequence ID" value="PNG03279.1"/>
    <property type="molecule type" value="Genomic_DNA"/>
</dbReference>
<dbReference type="PRINTS" id="PR00080">
    <property type="entry name" value="SDRFAMILY"/>
</dbReference>
<dbReference type="RefSeq" id="WP_102832437.1">
    <property type="nucleotide sequence ID" value="NZ_JAMOIC010000008.1"/>
</dbReference>
<sequence>MDLKLNGKVALVTGGTTGIGLAGALALAQEGARVVVSGRRVAAGEKAVSTIREAGGEAEFIQADVSRTADVQALVTRTVALWGRLDLLVNSAGIEGTPFVPAADYSEDEWDAVIGVNLKGTWLCMKHAIPHLLEQDGAAIVNVSSVGGVNGGSLGVAYHASKHGVLGITRSAAIEYGARGLRINAVAPGLFSTEMSDRLFPGESKHELVAGTNPMKRWGQLDEAASAIVWLCSPTAGYVNGHTLAVDGGFLIQ</sequence>
<protein>
    <submittedName>
        <fullName evidence="3">Short chain dehydrogenase</fullName>
    </submittedName>
</protein>
<accession>A0A2N8SLF1</accession>
<evidence type="ECO:0000313" key="3">
    <source>
        <dbReference type="EMBL" id="PNG03279.1"/>
    </source>
</evidence>
<dbReference type="CDD" id="cd05233">
    <property type="entry name" value="SDR_c"/>
    <property type="match status" value="1"/>
</dbReference>
<feature type="domain" description="Ketoreductase" evidence="2">
    <location>
        <begin position="8"/>
        <end position="186"/>
    </location>
</feature>
<dbReference type="SUPFAM" id="SSF51735">
    <property type="entry name" value="NAD(P)-binding Rossmann-fold domains"/>
    <property type="match status" value="1"/>
</dbReference>
<dbReference type="GO" id="GO:0016616">
    <property type="term" value="F:oxidoreductase activity, acting on the CH-OH group of donors, NAD or NADP as acceptor"/>
    <property type="evidence" value="ECO:0007669"/>
    <property type="project" value="TreeGrafter"/>
</dbReference>
<dbReference type="OrthoDB" id="8653364at2"/>
<comment type="caution">
    <text evidence="3">The sequence shown here is derived from an EMBL/GenBank/DDBJ whole genome shotgun (WGS) entry which is preliminary data.</text>
</comment>
<evidence type="ECO:0000313" key="4">
    <source>
        <dbReference type="Proteomes" id="UP000235897"/>
    </source>
</evidence>
<dbReference type="SMART" id="SM00822">
    <property type="entry name" value="PKS_KR"/>
    <property type="match status" value="1"/>
</dbReference>
<dbReference type="InterPro" id="IPR036291">
    <property type="entry name" value="NAD(P)-bd_dom_sf"/>
</dbReference>
<evidence type="ECO:0000256" key="1">
    <source>
        <dbReference type="ARBA" id="ARBA00006484"/>
    </source>
</evidence>
<gene>
    <name evidence="3" type="ORF">CXL00_21090</name>
</gene>
<dbReference type="Pfam" id="PF13561">
    <property type="entry name" value="adh_short_C2"/>
    <property type="match status" value="1"/>
</dbReference>
<dbReference type="InterPro" id="IPR057326">
    <property type="entry name" value="KR_dom"/>
</dbReference>
<proteinExistence type="inferred from homology"/>
<dbReference type="PANTHER" id="PTHR42760">
    <property type="entry name" value="SHORT-CHAIN DEHYDROGENASES/REDUCTASES FAMILY MEMBER"/>
    <property type="match status" value="1"/>
</dbReference>
<name>A0A2N8SLF1_STUST</name>
<reference evidence="3 4" key="1">
    <citation type="submission" date="2018-01" db="EMBL/GenBank/DDBJ databases">
        <title>Denitrification phenotypes of diverse strains of Pseudomonas stutzeri.</title>
        <authorList>
            <person name="Milligan D.A."/>
            <person name="Bergaust L."/>
            <person name="Bakken L.R."/>
            <person name="Frostegard A."/>
        </authorList>
    </citation>
    <scope>NUCLEOTIDE SEQUENCE [LARGE SCALE GENOMIC DNA]</scope>
    <source>
        <strain evidence="3 4">28a3</strain>
    </source>
</reference>
<dbReference type="FunFam" id="3.40.50.720:FF:000084">
    <property type="entry name" value="Short-chain dehydrogenase reductase"/>
    <property type="match status" value="1"/>
</dbReference>
<dbReference type="InterPro" id="IPR002347">
    <property type="entry name" value="SDR_fam"/>
</dbReference>
<dbReference type="Gene3D" id="3.40.50.720">
    <property type="entry name" value="NAD(P)-binding Rossmann-like Domain"/>
    <property type="match status" value="1"/>
</dbReference>
<dbReference type="NCBIfam" id="NF005559">
    <property type="entry name" value="PRK07231.1"/>
    <property type="match status" value="1"/>
</dbReference>
<dbReference type="PRINTS" id="PR00081">
    <property type="entry name" value="GDHRDH"/>
</dbReference>
<organism evidence="3 4">
    <name type="scientific">Stutzerimonas stutzeri</name>
    <name type="common">Pseudomonas stutzeri</name>
    <dbReference type="NCBI Taxonomy" id="316"/>
    <lineage>
        <taxon>Bacteria</taxon>
        <taxon>Pseudomonadati</taxon>
        <taxon>Pseudomonadota</taxon>
        <taxon>Gammaproteobacteria</taxon>
        <taxon>Pseudomonadales</taxon>
        <taxon>Pseudomonadaceae</taxon>
        <taxon>Stutzerimonas</taxon>
    </lineage>
</organism>
<dbReference type="AlphaFoldDB" id="A0A2N8SLF1"/>